<evidence type="ECO:0000259" key="4">
    <source>
        <dbReference type="Pfam" id="PF13007"/>
    </source>
</evidence>
<accession>A0A2T4JH40</accession>
<dbReference type="AlphaFoldDB" id="A0A2T4JH40"/>
<dbReference type="PANTHER" id="PTHR33678:SF1">
    <property type="entry name" value="BLL1576 PROTEIN"/>
    <property type="match status" value="1"/>
</dbReference>
<evidence type="ECO:0000313" key="7">
    <source>
        <dbReference type="Proteomes" id="UP000241899"/>
    </source>
</evidence>
<dbReference type="InterPro" id="IPR039552">
    <property type="entry name" value="IS66_C"/>
</dbReference>
<feature type="compositionally biased region" description="Basic residues" evidence="1">
    <location>
        <begin position="118"/>
        <end position="127"/>
    </location>
</feature>
<dbReference type="PANTHER" id="PTHR33678">
    <property type="entry name" value="BLL1576 PROTEIN"/>
    <property type="match status" value="1"/>
</dbReference>
<dbReference type="InterPro" id="IPR024463">
    <property type="entry name" value="Transposase_TnpC_homeodom"/>
</dbReference>
<proteinExistence type="predicted"/>
<reference evidence="6 7" key="1">
    <citation type="submission" date="2018-03" db="EMBL/GenBank/DDBJ databases">
        <title>Rhodobacter veldkampii.</title>
        <authorList>
            <person name="Meyer T.E."/>
            <person name="Miller S."/>
            <person name="Lodha T."/>
            <person name="Gandham S."/>
            <person name="Chintalapati S."/>
            <person name="Chintalapati V.R."/>
        </authorList>
    </citation>
    <scope>NUCLEOTIDE SEQUENCE [LARGE SCALE GENOMIC DNA]</scope>
    <source>
        <strain evidence="6 7">DSM 11550</strain>
    </source>
</reference>
<dbReference type="RefSeq" id="WP_107325232.1">
    <property type="nucleotide sequence ID" value="NZ_NHSP01000032.1"/>
</dbReference>
<evidence type="ECO:0000259" key="3">
    <source>
        <dbReference type="Pfam" id="PF13005"/>
    </source>
</evidence>
<evidence type="ECO:0000256" key="1">
    <source>
        <dbReference type="SAM" id="MobiDB-lite"/>
    </source>
</evidence>
<dbReference type="InterPro" id="IPR004291">
    <property type="entry name" value="Transposase_IS66_central"/>
</dbReference>
<dbReference type="Pfam" id="PF13005">
    <property type="entry name" value="zf-IS66"/>
    <property type="match status" value="1"/>
</dbReference>
<dbReference type="OrthoDB" id="9800877at2"/>
<comment type="caution">
    <text evidence="6">The sequence shown here is derived from an EMBL/GenBank/DDBJ whole genome shotgun (WGS) entry which is preliminary data.</text>
</comment>
<sequence>MSQTFDLSQFPDLPPEVVKAFAAVQFELSVERAARQHEQAVVAEKEAFIVELKELIEKLEGQVQDYRRTKFGPKSEKLEPAQLELALEDLETAIAETQAQIADVEDKIAASERDPEKHKPRAPRKARALPESLPRVERVIEPASILCPCGCGDMVRIGEDRTERLDYIPARYQVIVTVRPKYACPKGRTGVVQAKAPAHLLEGSLPTEALLAQIAVSKHSEHMPLNRQAVVMARHGVPIDRSVLADWMGRTGALIAPVVDHMAKQLKADSTRLYVDETTAPVLDPGKGKTKTGYLWAVLRDDRGWGGTAPPGVVFHYRPGRKGEYAAEILEGFNGTIQVDAYGGYSHLATPKRTGGKPLQLAFCWAHGRRKLIKAKPQKGSPIVDEALLRIAALYKLEDAIRGSDPDHRRAVRQEMSRPLVDEFFTWLKAQAARVSRKSDLGKAMAYMLKRQDGFRLFLDDGHVDIDSNLVENAIRSPAMNRRNALFAGHDEGGKNWARFASLIGSCKMNGIEPYAYLRDLFTKLANGHLDKDIDALMPWAYAQLTEGS</sequence>
<feature type="region of interest" description="Disordered" evidence="1">
    <location>
        <begin position="109"/>
        <end position="128"/>
    </location>
</feature>
<feature type="domain" description="Transposase TnpC homeodomain" evidence="4">
    <location>
        <begin position="59"/>
        <end position="137"/>
    </location>
</feature>
<evidence type="ECO:0000259" key="2">
    <source>
        <dbReference type="Pfam" id="PF03050"/>
    </source>
</evidence>
<name>A0A2T4JH40_9RHOB</name>
<feature type="domain" description="Transposase IS66 zinc-finger binding" evidence="3">
    <location>
        <begin position="147"/>
        <end position="186"/>
    </location>
</feature>
<dbReference type="Proteomes" id="UP000241899">
    <property type="component" value="Unassembled WGS sequence"/>
</dbReference>
<dbReference type="EMBL" id="PZKF01000021">
    <property type="protein sequence ID" value="PTE17234.1"/>
    <property type="molecule type" value="Genomic_DNA"/>
</dbReference>
<organism evidence="6 7">
    <name type="scientific">Phaeovulum veldkampii DSM 11550</name>
    <dbReference type="NCBI Taxonomy" id="1185920"/>
    <lineage>
        <taxon>Bacteria</taxon>
        <taxon>Pseudomonadati</taxon>
        <taxon>Pseudomonadota</taxon>
        <taxon>Alphaproteobacteria</taxon>
        <taxon>Rhodobacterales</taxon>
        <taxon>Paracoccaceae</taxon>
        <taxon>Phaeovulum</taxon>
    </lineage>
</organism>
<feature type="domain" description="Transposase IS66 C-terminal" evidence="5">
    <location>
        <begin position="502"/>
        <end position="540"/>
    </location>
</feature>
<evidence type="ECO:0000313" key="6">
    <source>
        <dbReference type="EMBL" id="PTE17234.1"/>
    </source>
</evidence>
<dbReference type="Pfam" id="PF13007">
    <property type="entry name" value="LZ_Tnp_IS66"/>
    <property type="match status" value="1"/>
</dbReference>
<dbReference type="NCBIfam" id="NF033517">
    <property type="entry name" value="transpos_IS66"/>
    <property type="match status" value="1"/>
</dbReference>
<feature type="domain" description="Transposase IS66 central" evidence="2">
    <location>
        <begin position="204"/>
        <end position="495"/>
    </location>
</feature>
<dbReference type="Pfam" id="PF13817">
    <property type="entry name" value="DDE_Tnp_IS66_C"/>
    <property type="match status" value="1"/>
</dbReference>
<gene>
    <name evidence="6" type="ORF">C5F46_10110</name>
</gene>
<dbReference type="InterPro" id="IPR052344">
    <property type="entry name" value="Transposase-related"/>
</dbReference>
<dbReference type="Pfam" id="PF03050">
    <property type="entry name" value="DDE_Tnp_IS66"/>
    <property type="match status" value="1"/>
</dbReference>
<dbReference type="InterPro" id="IPR024474">
    <property type="entry name" value="Znf_dom_IS66"/>
</dbReference>
<keyword evidence="7" id="KW-1185">Reference proteome</keyword>
<protein>
    <submittedName>
        <fullName evidence="6">IS66 family transposase</fullName>
    </submittedName>
</protein>
<evidence type="ECO:0000259" key="5">
    <source>
        <dbReference type="Pfam" id="PF13817"/>
    </source>
</evidence>